<protein>
    <submittedName>
        <fullName evidence="3">Uncharacterized protein LOC115214755</fullName>
    </submittedName>
</protein>
<dbReference type="Proteomes" id="UP000515154">
    <property type="component" value="Linkage group LG8"/>
</dbReference>
<evidence type="ECO:0000313" key="2">
    <source>
        <dbReference type="Proteomes" id="UP000515154"/>
    </source>
</evidence>
<feature type="signal peptide" evidence="1">
    <location>
        <begin position="1"/>
        <end position="21"/>
    </location>
</feature>
<evidence type="ECO:0000256" key="1">
    <source>
        <dbReference type="SAM" id="SignalP"/>
    </source>
</evidence>
<feature type="chain" id="PRO_5027903375" evidence="1">
    <location>
        <begin position="22"/>
        <end position="107"/>
    </location>
</feature>
<sequence length="107" mass="11953">MSLRLSLFLLSAVILLSIANAAKCSRHNLHACLGGNGKRSSMDVSNRDEQLMKILSRGLDQRAIRSEIDDDTVLPLEKSYERAVKQNDFSPVIKRLAKIILSEESQN</sequence>
<proteinExistence type="predicted"/>
<keyword evidence="2" id="KW-1185">Reference proteome</keyword>
<keyword evidence="1" id="KW-0732">Signal</keyword>
<dbReference type="RefSeq" id="XP_029639638.1">
    <property type="nucleotide sequence ID" value="XM_029783778.2"/>
</dbReference>
<gene>
    <name evidence="3" type="primary">LOC115214755</name>
</gene>
<name>A0A6P7SNK0_9MOLL</name>
<organism evidence="2 3">
    <name type="scientific">Octopus sinensis</name>
    <name type="common">East Asian common octopus</name>
    <dbReference type="NCBI Taxonomy" id="2607531"/>
    <lineage>
        <taxon>Eukaryota</taxon>
        <taxon>Metazoa</taxon>
        <taxon>Spiralia</taxon>
        <taxon>Lophotrochozoa</taxon>
        <taxon>Mollusca</taxon>
        <taxon>Cephalopoda</taxon>
        <taxon>Coleoidea</taxon>
        <taxon>Octopodiformes</taxon>
        <taxon>Octopoda</taxon>
        <taxon>Incirrata</taxon>
        <taxon>Octopodidae</taxon>
        <taxon>Octopus</taxon>
    </lineage>
</organism>
<dbReference type="KEGG" id="osn:115214755"/>
<dbReference type="AlphaFoldDB" id="A0A6P7SNK0"/>
<evidence type="ECO:0000313" key="3">
    <source>
        <dbReference type="RefSeq" id="XP_029639638.1"/>
    </source>
</evidence>
<accession>A0A6P7SNK0</accession>
<reference evidence="3" key="1">
    <citation type="submission" date="2025-08" db="UniProtKB">
        <authorList>
            <consortium name="RefSeq"/>
        </authorList>
    </citation>
    <scope>IDENTIFICATION</scope>
</reference>